<keyword evidence="5" id="KW-1185">Reference proteome</keyword>
<evidence type="ECO:0008006" key="6">
    <source>
        <dbReference type="Google" id="ProtNLM"/>
    </source>
</evidence>
<evidence type="ECO:0000313" key="5">
    <source>
        <dbReference type="Proteomes" id="UP000799539"/>
    </source>
</evidence>
<feature type="region of interest" description="Disordered" evidence="1">
    <location>
        <begin position="177"/>
        <end position="233"/>
    </location>
</feature>
<dbReference type="AlphaFoldDB" id="A0A6A6FUY0"/>
<evidence type="ECO:0000313" key="4">
    <source>
        <dbReference type="EMBL" id="KAF2217223.1"/>
    </source>
</evidence>
<dbReference type="InterPro" id="IPR038986">
    <property type="entry name" value="Clr2"/>
</dbReference>
<dbReference type="InterPro" id="IPR031915">
    <property type="entry name" value="Clr2_N"/>
</dbReference>
<feature type="region of interest" description="Disordered" evidence="1">
    <location>
        <begin position="615"/>
        <end position="639"/>
    </location>
</feature>
<sequence length="639" mass="72085">MARFYPLYPRRSDGKLEVIAKGKRTELNRPADDQLDQKPDKNGVADFYREVQPEEQKHVEWRRKLGGMLARELQHQDKSGDNGYMLVILPENYRLYEHVKKTERDGKTEVKNKTHVGGQNDRQDAYLYGHPAGRRKRFRSPNDFFPHLLWLCTDESGDPDNCSCKLCSPEDLENIIPGAKTKSERSIKPEADSPAATARQLSAQGVNPAPPLQRTPSAQPQRTGPSRLPAPKSEDQILDLKYGRFLYRAGELVWFSRGPAWGIGVVVRRWTNMNTMLYAVQPLSYPGNSPQVVVKQDHMDLRPWLAWSVPRFLNMALNDQPNPPRYENADWQGLMQKKYGNGDLEVDGSIMAAKMIDCSYTLLGKNNSSRPEANVVETQYDGIFLGAEKVWCGESVRLSIGSGTDVLVLTSIVERHRLSPTNQQLVQQTVHLIGDVYSLATVPHINPAMPTPADNNPHLPERMTKDLQIRNAQSVKMKRVASYWKLISAQQRVDLNDVKGRWYEATIVMPILHPQPWHDAFTKGEAQEASLYMNSRGDCLNGNRKENLPRVPRENNRRETRREAFGASIPAHTKIEDGVQAPQSQNVDLGLQSSEPIEIDPHTGTSGLEEFMDLDGIGNESMSGFGQNYGGHDPSNTFF</sequence>
<dbReference type="GO" id="GO:0033553">
    <property type="term" value="C:rDNA heterochromatin"/>
    <property type="evidence" value="ECO:0007669"/>
    <property type="project" value="TreeGrafter"/>
</dbReference>
<dbReference type="GO" id="GO:0070824">
    <property type="term" value="C:SHREC complex"/>
    <property type="evidence" value="ECO:0007669"/>
    <property type="project" value="InterPro"/>
</dbReference>
<dbReference type="Pfam" id="PF16761">
    <property type="entry name" value="Clr2_transil"/>
    <property type="match status" value="1"/>
</dbReference>
<accession>A0A6A6FUY0</accession>
<dbReference type="Pfam" id="PF10383">
    <property type="entry name" value="Clr2"/>
    <property type="match status" value="1"/>
</dbReference>
<dbReference type="PANTHER" id="PTHR38046">
    <property type="entry name" value="CRYPTIC LOCI REGULATOR 2"/>
    <property type="match status" value="1"/>
</dbReference>
<feature type="domain" description="Cryptic loci regulator 2 N-terminal" evidence="3">
    <location>
        <begin position="84"/>
        <end position="167"/>
    </location>
</feature>
<feature type="compositionally biased region" description="Basic and acidic residues" evidence="1">
    <location>
        <begin position="181"/>
        <end position="191"/>
    </location>
</feature>
<feature type="domain" description="Cryptic loci regulator 2 C-terminal" evidence="2">
    <location>
        <begin position="380"/>
        <end position="504"/>
    </location>
</feature>
<evidence type="ECO:0000259" key="3">
    <source>
        <dbReference type="Pfam" id="PF16761"/>
    </source>
</evidence>
<proteinExistence type="predicted"/>
<dbReference type="GO" id="GO:0031934">
    <property type="term" value="C:mating-type region heterochromatin"/>
    <property type="evidence" value="ECO:0007669"/>
    <property type="project" value="TreeGrafter"/>
</dbReference>
<dbReference type="Proteomes" id="UP000799539">
    <property type="component" value="Unassembled WGS sequence"/>
</dbReference>
<dbReference type="PANTHER" id="PTHR38046:SF1">
    <property type="entry name" value="CRYPTIC LOCI REGULATOR 2"/>
    <property type="match status" value="1"/>
</dbReference>
<feature type="region of interest" description="Disordered" evidence="1">
    <location>
        <begin position="104"/>
        <end position="126"/>
    </location>
</feature>
<name>A0A6A6FUY0_9PEZI</name>
<dbReference type="GO" id="GO:0030466">
    <property type="term" value="P:silent mating-type cassette heterochromatin formation"/>
    <property type="evidence" value="ECO:0007669"/>
    <property type="project" value="TreeGrafter"/>
</dbReference>
<dbReference type="EMBL" id="ML992663">
    <property type="protein sequence ID" value="KAF2217223.1"/>
    <property type="molecule type" value="Genomic_DNA"/>
</dbReference>
<gene>
    <name evidence="4" type="ORF">CERZMDRAFT_31993</name>
</gene>
<evidence type="ECO:0000256" key="1">
    <source>
        <dbReference type="SAM" id="MobiDB-lite"/>
    </source>
</evidence>
<dbReference type="InterPro" id="IPR018839">
    <property type="entry name" value="Tscrpt-silencing_Clr2_C"/>
</dbReference>
<organism evidence="4 5">
    <name type="scientific">Cercospora zeae-maydis SCOH1-5</name>
    <dbReference type="NCBI Taxonomy" id="717836"/>
    <lineage>
        <taxon>Eukaryota</taxon>
        <taxon>Fungi</taxon>
        <taxon>Dikarya</taxon>
        <taxon>Ascomycota</taxon>
        <taxon>Pezizomycotina</taxon>
        <taxon>Dothideomycetes</taxon>
        <taxon>Dothideomycetidae</taxon>
        <taxon>Mycosphaerellales</taxon>
        <taxon>Mycosphaerellaceae</taxon>
        <taxon>Cercospora</taxon>
    </lineage>
</organism>
<protein>
    <recommendedName>
        <fullName evidence="6">Cryptic loci regulator 2 N-terminal domain-containing protein</fullName>
    </recommendedName>
</protein>
<dbReference type="OrthoDB" id="2421327at2759"/>
<reference evidence="4" key="1">
    <citation type="journal article" date="2020" name="Stud. Mycol.">
        <title>101 Dothideomycetes genomes: a test case for predicting lifestyles and emergence of pathogens.</title>
        <authorList>
            <person name="Haridas S."/>
            <person name="Albert R."/>
            <person name="Binder M."/>
            <person name="Bloem J."/>
            <person name="Labutti K."/>
            <person name="Salamov A."/>
            <person name="Andreopoulos B."/>
            <person name="Baker S."/>
            <person name="Barry K."/>
            <person name="Bills G."/>
            <person name="Bluhm B."/>
            <person name="Cannon C."/>
            <person name="Castanera R."/>
            <person name="Culley D."/>
            <person name="Daum C."/>
            <person name="Ezra D."/>
            <person name="Gonzalez J."/>
            <person name="Henrissat B."/>
            <person name="Kuo A."/>
            <person name="Liang C."/>
            <person name="Lipzen A."/>
            <person name="Lutzoni F."/>
            <person name="Magnuson J."/>
            <person name="Mondo S."/>
            <person name="Nolan M."/>
            <person name="Ohm R."/>
            <person name="Pangilinan J."/>
            <person name="Park H.-J."/>
            <person name="Ramirez L."/>
            <person name="Alfaro M."/>
            <person name="Sun H."/>
            <person name="Tritt A."/>
            <person name="Yoshinaga Y."/>
            <person name="Zwiers L.-H."/>
            <person name="Turgeon B."/>
            <person name="Goodwin S."/>
            <person name="Spatafora J."/>
            <person name="Crous P."/>
            <person name="Grigoriev I."/>
        </authorList>
    </citation>
    <scope>NUCLEOTIDE SEQUENCE</scope>
    <source>
        <strain evidence="4">SCOH1-5</strain>
    </source>
</reference>
<feature type="compositionally biased region" description="Polar residues" evidence="1">
    <location>
        <begin position="214"/>
        <end position="224"/>
    </location>
</feature>
<evidence type="ECO:0000259" key="2">
    <source>
        <dbReference type="Pfam" id="PF10383"/>
    </source>
</evidence>